<dbReference type="Gene3D" id="1.10.10.1940">
    <property type="match status" value="1"/>
</dbReference>
<name>A0A4U5M0K3_STECR</name>
<organism evidence="2 3">
    <name type="scientific">Steinernema carpocapsae</name>
    <name type="common">Entomopathogenic nematode</name>
    <dbReference type="NCBI Taxonomy" id="34508"/>
    <lineage>
        <taxon>Eukaryota</taxon>
        <taxon>Metazoa</taxon>
        <taxon>Ecdysozoa</taxon>
        <taxon>Nematoda</taxon>
        <taxon>Chromadorea</taxon>
        <taxon>Rhabditida</taxon>
        <taxon>Tylenchina</taxon>
        <taxon>Panagrolaimomorpha</taxon>
        <taxon>Strongyloidoidea</taxon>
        <taxon>Steinernematidae</taxon>
        <taxon>Steinernema</taxon>
    </lineage>
</organism>
<reference evidence="2 3" key="1">
    <citation type="journal article" date="2015" name="Genome Biol.">
        <title>Comparative genomics of Steinernema reveals deeply conserved gene regulatory networks.</title>
        <authorList>
            <person name="Dillman A.R."/>
            <person name="Macchietto M."/>
            <person name="Porter C.F."/>
            <person name="Rogers A."/>
            <person name="Williams B."/>
            <person name="Antoshechkin I."/>
            <person name="Lee M.M."/>
            <person name="Goodwin Z."/>
            <person name="Lu X."/>
            <person name="Lewis E.E."/>
            <person name="Goodrich-Blair H."/>
            <person name="Stock S.P."/>
            <person name="Adams B.J."/>
            <person name="Sternberg P.W."/>
            <person name="Mortazavi A."/>
        </authorList>
    </citation>
    <scope>NUCLEOTIDE SEQUENCE [LARGE SCALE GENOMIC DNA]</scope>
    <source>
        <strain evidence="2 3">ALL</strain>
    </source>
</reference>
<feature type="transmembrane region" description="Helical" evidence="1">
    <location>
        <begin position="42"/>
        <end position="62"/>
    </location>
</feature>
<evidence type="ECO:0000313" key="2">
    <source>
        <dbReference type="EMBL" id="TKR62157.1"/>
    </source>
</evidence>
<dbReference type="EMBL" id="AZBU02000010">
    <property type="protein sequence ID" value="TKR62157.1"/>
    <property type="molecule type" value="Genomic_DNA"/>
</dbReference>
<keyword evidence="1" id="KW-0812">Transmembrane</keyword>
<gene>
    <name evidence="2" type="ORF">L596_026152</name>
</gene>
<reference evidence="2 3" key="2">
    <citation type="journal article" date="2019" name="G3 (Bethesda)">
        <title>Hybrid Assembly of the Genome of the Entomopathogenic Nematode Steinernema carpocapsae Identifies the X-Chromosome.</title>
        <authorList>
            <person name="Serra L."/>
            <person name="Macchietto M."/>
            <person name="Macias-Munoz A."/>
            <person name="McGill C.J."/>
            <person name="Rodriguez I.M."/>
            <person name="Rodriguez B."/>
            <person name="Murad R."/>
            <person name="Mortazavi A."/>
        </authorList>
    </citation>
    <scope>NUCLEOTIDE SEQUENCE [LARGE SCALE GENOMIC DNA]</scope>
    <source>
        <strain evidence="2 3">ALL</strain>
    </source>
</reference>
<dbReference type="OrthoDB" id="5873766at2759"/>
<dbReference type="AlphaFoldDB" id="A0A4U5M0K3"/>
<accession>A0A4U5M0K3</accession>
<evidence type="ECO:0008006" key="4">
    <source>
        <dbReference type="Google" id="ProtNLM"/>
    </source>
</evidence>
<keyword evidence="3" id="KW-1185">Reference proteome</keyword>
<keyword evidence="1" id="KW-1133">Transmembrane helix</keyword>
<comment type="caution">
    <text evidence="2">The sequence shown here is derived from an EMBL/GenBank/DDBJ whole genome shotgun (WGS) entry which is preliminary data.</text>
</comment>
<sequence length="109" mass="12399">METRNHSFRSLITINRLWLWLLHIRSAPQFSPDLLSKMLHKLIFTILLLVTLVPLFQCFPAVDVTVDPTCSDGAGEAKCKIWMGNGFCGNGWYPIEKRRELCGKTCGQC</sequence>
<keyword evidence="1" id="KW-0472">Membrane</keyword>
<proteinExistence type="predicted"/>
<evidence type="ECO:0000256" key="1">
    <source>
        <dbReference type="SAM" id="Phobius"/>
    </source>
</evidence>
<dbReference type="Proteomes" id="UP000298663">
    <property type="component" value="Unassembled WGS sequence"/>
</dbReference>
<evidence type="ECO:0000313" key="3">
    <source>
        <dbReference type="Proteomes" id="UP000298663"/>
    </source>
</evidence>
<protein>
    <recommendedName>
        <fullName evidence="4">ShKT domain-containing protein</fullName>
    </recommendedName>
</protein>